<accession>A0A918QUD5</accession>
<protein>
    <submittedName>
        <fullName evidence="3">Gamma-aminobutyraldehyde dehydrogenase</fullName>
    </submittedName>
</protein>
<evidence type="ECO:0000259" key="2">
    <source>
        <dbReference type="Pfam" id="PF00171"/>
    </source>
</evidence>
<keyword evidence="1" id="KW-0560">Oxidoreductase</keyword>
<keyword evidence="4" id="KW-1185">Reference proteome</keyword>
<dbReference type="InterPro" id="IPR016162">
    <property type="entry name" value="Ald_DH_N"/>
</dbReference>
<comment type="caution">
    <text evidence="3">The sequence shown here is derived from an EMBL/GenBank/DDBJ whole genome shotgun (WGS) entry which is preliminary data.</text>
</comment>
<dbReference type="GO" id="GO:0016620">
    <property type="term" value="F:oxidoreductase activity, acting on the aldehyde or oxo group of donors, NAD or NADP as acceptor"/>
    <property type="evidence" value="ECO:0007669"/>
    <property type="project" value="InterPro"/>
</dbReference>
<dbReference type="InterPro" id="IPR016163">
    <property type="entry name" value="Ald_DH_C"/>
</dbReference>
<dbReference type="Gene3D" id="3.40.309.10">
    <property type="entry name" value="Aldehyde Dehydrogenase, Chain A, domain 2"/>
    <property type="match status" value="1"/>
</dbReference>
<sequence length="453" mass="47800">MTNRDMPMLTATDPRTGLVRLEYPAAREQEVADTVAATRAAQRIWAALTPAERSRRLLRLADRVEERRQGYADALRAGTGKPQDEALAEVDGSADVLRFYAGAARTDSSPAAGRRMNGRESWVRWEPLGVIAAIVPWNYPMMMAAWRLGPALAAGNAVVLKPAETTPDTALLLRADAGELLGEHVLSVLPGDRETGQLLVGSQVDAIAFTGSTTGGLDVAYRADLRPVSLELGGNCPALVLPDAPQHTYASLAAASVFNAGQSCAAPARVITLPENYAATVAGLAAAMGVLTAGIDFGPLNNPDQVARYDRILAATGAAVRHTGQVKPGPGEDGGYWRPSVVLADLPDDDEAVVTEVFGPVLTVQQARNVEHAVELANSMPHALAGSVWSADVGRALRLAGELDAGEAWVNCHLDQTPELPHGGRKGSGHGTDLSTLALAEYQRPKCVTVRLD</sequence>
<dbReference type="InterPro" id="IPR015590">
    <property type="entry name" value="Aldehyde_DH_dom"/>
</dbReference>
<dbReference type="PANTHER" id="PTHR11699">
    <property type="entry name" value="ALDEHYDE DEHYDROGENASE-RELATED"/>
    <property type="match status" value="1"/>
</dbReference>
<evidence type="ECO:0000313" key="3">
    <source>
        <dbReference type="EMBL" id="GGZ70873.1"/>
    </source>
</evidence>
<organism evidence="3 4">
    <name type="scientific">Streptomyces echinoruber</name>
    <dbReference type="NCBI Taxonomy" id="68898"/>
    <lineage>
        <taxon>Bacteria</taxon>
        <taxon>Bacillati</taxon>
        <taxon>Actinomycetota</taxon>
        <taxon>Actinomycetes</taxon>
        <taxon>Kitasatosporales</taxon>
        <taxon>Streptomycetaceae</taxon>
        <taxon>Streptomyces</taxon>
    </lineage>
</organism>
<gene>
    <name evidence="3" type="primary">betB</name>
    <name evidence="3" type="ORF">GCM10010389_05470</name>
</gene>
<feature type="domain" description="Aldehyde dehydrogenase" evidence="2">
    <location>
        <begin position="9"/>
        <end position="448"/>
    </location>
</feature>
<dbReference type="EMBL" id="BMWH01000001">
    <property type="protein sequence ID" value="GGZ70873.1"/>
    <property type="molecule type" value="Genomic_DNA"/>
</dbReference>
<proteinExistence type="predicted"/>
<evidence type="ECO:0000313" key="4">
    <source>
        <dbReference type="Proteomes" id="UP000623010"/>
    </source>
</evidence>
<name>A0A918QUD5_9ACTN</name>
<dbReference type="RefSeq" id="WP_229879158.1">
    <property type="nucleotide sequence ID" value="NZ_BMWH01000001.1"/>
</dbReference>
<evidence type="ECO:0000256" key="1">
    <source>
        <dbReference type="ARBA" id="ARBA00023002"/>
    </source>
</evidence>
<dbReference type="AlphaFoldDB" id="A0A918QUD5"/>
<dbReference type="InterPro" id="IPR016160">
    <property type="entry name" value="Ald_DH_CS_CYS"/>
</dbReference>
<dbReference type="Pfam" id="PF00171">
    <property type="entry name" value="Aldedh"/>
    <property type="match status" value="1"/>
</dbReference>
<dbReference type="InterPro" id="IPR016161">
    <property type="entry name" value="Ald_DH/histidinol_DH"/>
</dbReference>
<dbReference type="Gene3D" id="3.40.605.10">
    <property type="entry name" value="Aldehyde Dehydrogenase, Chain A, domain 1"/>
    <property type="match status" value="1"/>
</dbReference>
<reference evidence="3" key="1">
    <citation type="journal article" date="2014" name="Int. J. Syst. Evol. Microbiol.">
        <title>Complete genome sequence of Corynebacterium casei LMG S-19264T (=DSM 44701T), isolated from a smear-ripened cheese.</title>
        <authorList>
            <consortium name="US DOE Joint Genome Institute (JGI-PGF)"/>
            <person name="Walter F."/>
            <person name="Albersmeier A."/>
            <person name="Kalinowski J."/>
            <person name="Ruckert C."/>
        </authorList>
    </citation>
    <scope>NUCLEOTIDE SEQUENCE</scope>
    <source>
        <strain evidence="3">JCM 5016</strain>
    </source>
</reference>
<reference evidence="3" key="2">
    <citation type="submission" date="2020-09" db="EMBL/GenBank/DDBJ databases">
        <authorList>
            <person name="Sun Q."/>
            <person name="Ohkuma M."/>
        </authorList>
    </citation>
    <scope>NUCLEOTIDE SEQUENCE</scope>
    <source>
        <strain evidence="3">JCM 5016</strain>
    </source>
</reference>
<dbReference type="SUPFAM" id="SSF53720">
    <property type="entry name" value="ALDH-like"/>
    <property type="match status" value="1"/>
</dbReference>
<dbReference type="Proteomes" id="UP000623010">
    <property type="component" value="Unassembled WGS sequence"/>
</dbReference>
<dbReference type="PROSITE" id="PS00070">
    <property type="entry name" value="ALDEHYDE_DEHYDR_CYS"/>
    <property type="match status" value="1"/>
</dbReference>